<keyword evidence="4" id="KW-0812">Transmembrane</keyword>
<evidence type="ECO:0000313" key="5">
    <source>
        <dbReference type="EMBL" id="OGZ94738.1"/>
    </source>
</evidence>
<evidence type="ECO:0008006" key="7">
    <source>
        <dbReference type="Google" id="ProtNLM"/>
    </source>
</evidence>
<feature type="transmembrane region" description="Helical" evidence="4">
    <location>
        <begin position="7"/>
        <end position="27"/>
    </location>
</feature>
<dbReference type="PANTHER" id="PTHR43649:SF34">
    <property type="entry name" value="ABC TRANSPORTER PERIPLASMIC-BINDING PROTEIN YCJN-RELATED"/>
    <property type="match status" value="1"/>
</dbReference>
<evidence type="ECO:0000256" key="1">
    <source>
        <dbReference type="ARBA" id="ARBA00008520"/>
    </source>
</evidence>
<reference evidence="5 6" key="1">
    <citation type="journal article" date="2016" name="Nat. Commun.">
        <title>Thousands of microbial genomes shed light on interconnected biogeochemical processes in an aquifer system.</title>
        <authorList>
            <person name="Anantharaman K."/>
            <person name="Brown C.T."/>
            <person name="Hug L.A."/>
            <person name="Sharon I."/>
            <person name="Castelle C.J."/>
            <person name="Probst A.J."/>
            <person name="Thomas B.C."/>
            <person name="Singh A."/>
            <person name="Wilkins M.J."/>
            <person name="Karaoz U."/>
            <person name="Brodie E.L."/>
            <person name="Williams K.H."/>
            <person name="Hubbard S.S."/>
            <person name="Banfield J.F."/>
        </authorList>
    </citation>
    <scope>NUCLEOTIDE SEQUENCE [LARGE SCALE GENOMIC DNA]</scope>
</reference>
<dbReference type="Proteomes" id="UP000177392">
    <property type="component" value="Unassembled WGS sequence"/>
</dbReference>
<sequence length="424" mass="47304">MTTGLKIAFVVFAALIVIFFLIFFGILPGRREPPPPSVTIEFWGTGDTRNLWSNIISSYKEANTHIAIQYKEIDEETYEEYLVNRLAENQGPDIFVLKNSWIEKHKDKISTLPETPLNFFPKDFRRIFVDVTADDLITSKSNILGLPLYVDTPALFYNKDIFNSRGIAVPPKTWDDVVEASKTLTELTPVGDIIRGGFAFGSAINIEHLLEILSSLIFQSGDKITDGSEIDLDSPAEQALSFYTSFADPTKSHYSWNIRMKNSQDALADGTAAMAIGLASDIDRIKAKNPHLNLGVSAFPQQKNAGTPVVYGTYYFPTVSKSSQAPEEAWRFLLYASSQGPAQSYIGAGSRAPARRDLIQQGTLSPELEVFYSQALIAKSWRIPDEKIAERLIRDMVETVILKTATASKALSNFRQKLQIIMVR</sequence>
<keyword evidence="4" id="KW-0472">Membrane</keyword>
<evidence type="ECO:0000256" key="3">
    <source>
        <dbReference type="ARBA" id="ARBA00022729"/>
    </source>
</evidence>
<protein>
    <recommendedName>
        <fullName evidence="7">ABC transporter substrate-binding protein</fullName>
    </recommendedName>
</protein>
<dbReference type="PANTHER" id="PTHR43649">
    <property type="entry name" value="ARABINOSE-BINDING PROTEIN-RELATED"/>
    <property type="match status" value="1"/>
</dbReference>
<keyword evidence="2" id="KW-0813">Transport</keyword>
<dbReference type="Gene3D" id="3.40.190.10">
    <property type="entry name" value="Periplasmic binding protein-like II"/>
    <property type="match status" value="1"/>
</dbReference>
<evidence type="ECO:0000313" key="6">
    <source>
        <dbReference type="Proteomes" id="UP000177392"/>
    </source>
</evidence>
<dbReference type="EMBL" id="MHQB01000004">
    <property type="protein sequence ID" value="OGZ94738.1"/>
    <property type="molecule type" value="Genomic_DNA"/>
</dbReference>
<name>A0A1G2K8K2_9BACT</name>
<comment type="caution">
    <text evidence="5">The sequence shown here is derived from an EMBL/GenBank/DDBJ whole genome shotgun (WGS) entry which is preliminary data.</text>
</comment>
<comment type="similarity">
    <text evidence="1">Belongs to the bacterial solute-binding protein 1 family.</text>
</comment>
<organism evidence="5 6">
    <name type="scientific">Candidatus Sungbacteria bacterium GWC2_49_10</name>
    <dbReference type="NCBI Taxonomy" id="1802263"/>
    <lineage>
        <taxon>Bacteria</taxon>
        <taxon>Candidatus Sungiibacteriota</taxon>
    </lineage>
</organism>
<dbReference type="Pfam" id="PF01547">
    <property type="entry name" value="SBP_bac_1"/>
    <property type="match status" value="1"/>
</dbReference>
<dbReference type="InterPro" id="IPR006059">
    <property type="entry name" value="SBP"/>
</dbReference>
<keyword evidence="4" id="KW-1133">Transmembrane helix</keyword>
<dbReference type="SUPFAM" id="SSF53850">
    <property type="entry name" value="Periplasmic binding protein-like II"/>
    <property type="match status" value="1"/>
</dbReference>
<dbReference type="InterPro" id="IPR050490">
    <property type="entry name" value="Bact_solute-bd_prot1"/>
</dbReference>
<proteinExistence type="inferred from homology"/>
<gene>
    <name evidence="5" type="ORF">A2131_01255</name>
</gene>
<accession>A0A1G2K8K2</accession>
<evidence type="ECO:0000256" key="2">
    <source>
        <dbReference type="ARBA" id="ARBA00022448"/>
    </source>
</evidence>
<keyword evidence="3" id="KW-0732">Signal</keyword>
<evidence type="ECO:0000256" key="4">
    <source>
        <dbReference type="SAM" id="Phobius"/>
    </source>
</evidence>
<dbReference type="AlphaFoldDB" id="A0A1G2K8K2"/>